<evidence type="ECO:0000256" key="1">
    <source>
        <dbReference type="SAM" id="MobiDB-lite"/>
    </source>
</evidence>
<feature type="compositionally biased region" description="Basic and acidic residues" evidence="1">
    <location>
        <begin position="168"/>
        <end position="183"/>
    </location>
</feature>
<feature type="region of interest" description="Disordered" evidence="1">
    <location>
        <begin position="165"/>
        <end position="186"/>
    </location>
</feature>
<dbReference type="Proteomes" id="UP001165082">
    <property type="component" value="Unassembled WGS sequence"/>
</dbReference>
<reference evidence="2" key="1">
    <citation type="submission" date="2022-07" db="EMBL/GenBank/DDBJ databases">
        <title>Genome analysis of Parmales, a sister group of diatoms, reveals the evolutionary specialization of diatoms from phago-mixotrophs to photoautotrophs.</title>
        <authorList>
            <person name="Ban H."/>
            <person name="Sato S."/>
            <person name="Yoshikawa S."/>
            <person name="Kazumasa Y."/>
            <person name="Nakamura Y."/>
            <person name="Ichinomiya M."/>
            <person name="Saitoh K."/>
            <person name="Sato N."/>
            <person name="Blanc-Mathieu R."/>
            <person name="Endo H."/>
            <person name="Kuwata A."/>
            <person name="Ogata H."/>
        </authorList>
    </citation>
    <scope>NUCLEOTIDE SEQUENCE</scope>
</reference>
<gene>
    <name evidence="2" type="ORF">TrRE_jg3584</name>
</gene>
<dbReference type="SUPFAM" id="SSF48371">
    <property type="entry name" value="ARM repeat"/>
    <property type="match status" value="1"/>
</dbReference>
<sequence length="419" mass="45466">MGYALANAHRNRHGTIFLTAKGYPTPLLITMSISVPLLLVAHFSPSSSPIDPDRLPMLLSVVVSIATYQATQAAKMGKRNERKEKLMWTVLTDEYKRGDLDHVLNVLNRECVQDDPSPTATIECVVCLGNLSSKIAESKERASEVLEVILDKVVPDFNDISKSNHLSCRKEEGSQGGKDKGESNKVSPKMASNVHLLLAVFKLLQTLPPKTLGEFLGESPDSLPPLASLLKSSLVLTSSYPSYDGLIAKLLSSLTMFLASASSSNPSLTPSYLGLDLPALIVPAIRYFPLDVKLQRNALLLLFNLSYDNALGKGQIVRCHGVPAMIQAVKSCLASQDPGAEVPVVHGMGCLFDILRSPPYPPNPADEGTCLSGEVIKGVREMAMKEGIKELLGKVKEKDWNIKGVELKNMAEIMMTGME</sequence>
<evidence type="ECO:0000313" key="2">
    <source>
        <dbReference type="EMBL" id="GMI36438.1"/>
    </source>
</evidence>
<evidence type="ECO:0008006" key="4">
    <source>
        <dbReference type="Google" id="ProtNLM"/>
    </source>
</evidence>
<organism evidence="2 3">
    <name type="scientific">Triparma retinervis</name>
    <dbReference type="NCBI Taxonomy" id="2557542"/>
    <lineage>
        <taxon>Eukaryota</taxon>
        <taxon>Sar</taxon>
        <taxon>Stramenopiles</taxon>
        <taxon>Ochrophyta</taxon>
        <taxon>Bolidophyceae</taxon>
        <taxon>Parmales</taxon>
        <taxon>Triparmaceae</taxon>
        <taxon>Triparma</taxon>
    </lineage>
</organism>
<name>A0A9W7G8S4_9STRA</name>
<dbReference type="InterPro" id="IPR016024">
    <property type="entry name" value="ARM-type_fold"/>
</dbReference>
<dbReference type="InterPro" id="IPR011989">
    <property type="entry name" value="ARM-like"/>
</dbReference>
<keyword evidence="3" id="KW-1185">Reference proteome</keyword>
<proteinExistence type="predicted"/>
<evidence type="ECO:0000313" key="3">
    <source>
        <dbReference type="Proteomes" id="UP001165082"/>
    </source>
</evidence>
<dbReference type="Gene3D" id="1.25.10.10">
    <property type="entry name" value="Leucine-rich Repeat Variant"/>
    <property type="match status" value="1"/>
</dbReference>
<accession>A0A9W7G8S4</accession>
<dbReference type="AlphaFoldDB" id="A0A9W7G8S4"/>
<protein>
    <recommendedName>
        <fullName evidence="4">ARM repeat superfamily protein</fullName>
    </recommendedName>
</protein>
<dbReference type="OrthoDB" id="10425032at2759"/>
<dbReference type="EMBL" id="BRXZ01007946">
    <property type="protein sequence ID" value="GMI36438.1"/>
    <property type="molecule type" value="Genomic_DNA"/>
</dbReference>
<comment type="caution">
    <text evidence="2">The sequence shown here is derived from an EMBL/GenBank/DDBJ whole genome shotgun (WGS) entry which is preliminary data.</text>
</comment>